<gene>
    <name evidence="1" type="ORF">ACFSW7_04645</name>
</gene>
<dbReference type="EMBL" id="JBHUNE010000003">
    <property type="protein sequence ID" value="MFD2757668.1"/>
    <property type="molecule type" value="Genomic_DNA"/>
</dbReference>
<evidence type="ECO:0008006" key="3">
    <source>
        <dbReference type="Google" id="ProtNLM"/>
    </source>
</evidence>
<dbReference type="Proteomes" id="UP001597492">
    <property type="component" value="Unassembled WGS sequence"/>
</dbReference>
<keyword evidence="2" id="KW-1185">Reference proteome</keyword>
<proteinExistence type="predicted"/>
<evidence type="ECO:0000313" key="2">
    <source>
        <dbReference type="Proteomes" id="UP001597492"/>
    </source>
</evidence>
<organism evidence="1 2">
    <name type="scientific">Gulosibacter faecalis</name>
    <dbReference type="NCBI Taxonomy" id="272240"/>
    <lineage>
        <taxon>Bacteria</taxon>
        <taxon>Bacillati</taxon>
        <taxon>Actinomycetota</taxon>
        <taxon>Actinomycetes</taxon>
        <taxon>Micrococcales</taxon>
        <taxon>Microbacteriaceae</taxon>
        <taxon>Gulosibacter</taxon>
    </lineage>
</organism>
<reference evidence="2" key="1">
    <citation type="journal article" date="2019" name="Int. J. Syst. Evol. Microbiol.">
        <title>The Global Catalogue of Microorganisms (GCM) 10K type strain sequencing project: providing services to taxonomists for standard genome sequencing and annotation.</title>
        <authorList>
            <consortium name="The Broad Institute Genomics Platform"/>
            <consortium name="The Broad Institute Genome Sequencing Center for Infectious Disease"/>
            <person name="Wu L."/>
            <person name="Ma J."/>
        </authorList>
    </citation>
    <scope>NUCLEOTIDE SEQUENCE [LARGE SCALE GENOMIC DNA]</scope>
    <source>
        <strain evidence="2">TISTR 1514</strain>
    </source>
</reference>
<dbReference type="RefSeq" id="WP_019618339.1">
    <property type="nucleotide sequence ID" value="NZ_JBHUNE010000003.1"/>
</dbReference>
<name>A0ABW5UW49_9MICO</name>
<protein>
    <recommendedName>
        <fullName evidence="3">YtxH domain-containing protein</fullName>
    </recommendedName>
</protein>
<evidence type="ECO:0000313" key="1">
    <source>
        <dbReference type="EMBL" id="MFD2757668.1"/>
    </source>
</evidence>
<comment type="caution">
    <text evidence="1">The sequence shown here is derived from an EMBL/GenBank/DDBJ whole genome shotgun (WGS) entry which is preliminary data.</text>
</comment>
<accession>A0ABW5UW49</accession>
<sequence length="95" mass="10096">MKTATKLALLAGIAAGYVLGSRAGRERYEQIAERAESVWNSKAVVKQRENVEDLVDAYVPSFVTSTAKGLGQIAGGVGNLVFGDGSKPKAKRQSR</sequence>